<reference evidence="9 10" key="1">
    <citation type="submission" date="2018-11" db="EMBL/GenBank/DDBJ databases">
        <title>the genome of Mesorhizobium tamadayense DSM 28320.</title>
        <authorList>
            <person name="Gao J."/>
        </authorList>
    </citation>
    <scope>NUCLEOTIDE SEQUENCE [LARGE SCALE GENOMIC DNA]</scope>
    <source>
        <strain evidence="9 10">DSM 28320</strain>
    </source>
</reference>
<evidence type="ECO:0000313" key="9">
    <source>
        <dbReference type="EMBL" id="RRH99710.1"/>
    </source>
</evidence>
<name>A0A3P3FMA2_9HYPH</name>
<evidence type="ECO:0000256" key="7">
    <source>
        <dbReference type="SAM" id="MobiDB-lite"/>
    </source>
</evidence>
<keyword evidence="3" id="KW-0143">Chaperone</keyword>
<dbReference type="Proteomes" id="UP000273786">
    <property type="component" value="Unassembled WGS sequence"/>
</dbReference>
<evidence type="ECO:0000256" key="2">
    <source>
        <dbReference type="ARBA" id="ARBA00022801"/>
    </source>
</evidence>
<dbReference type="GO" id="GO:0005737">
    <property type="term" value="C:cytoplasm"/>
    <property type="evidence" value="ECO:0007669"/>
    <property type="project" value="TreeGrafter"/>
</dbReference>
<dbReference type="InterPro" id="IPR003495">
    <property type="entry name" value="CobW/HypB/UreG_nucleotide-bd"/>
</dbReference>
<dbReference type="CDD" id="cd03112">
    <property type="entry name" value="CobW-like"/>
    <property type="match status" value="1"/>
</dbReference>
<dbReference type="Pfam" id="PF07683">
    <property type="entry name" value="CobW_C"/>
    <property type="match status" value="1"/>
</dbReference>
<dbReference type="PANTHER" id="PTHR13748">
    <property type="entry name" value="COBW-RELATED"/>
    <property type="match status" value="1"/>
</dbReference>
<keyword evidence="10" id="KW-1185">Reference proteome</keyword>
<protein>
    <submittedName>
        <fullName evidence="9">GTP-binding protein</fullName>
    </submittedName>
</protein>
<comment type="caution">
    <text evidence="9">The sequence shown here is derived from an EMBL/GenBank/DDBJ whole genome shotgun (WGS) entry which is preliminary data.</text>
</comment>
<dbReference type="Pfam" id="PF02492">
    <property type="entry name" value="cobW"/>
    <property type="match status" value="1"/>
</dbReference>
<comment type="function">
    <text evidence="5">Zinc chaperone that directly transfers zinc cofactor to target proteins, thereby activating them. Zinc is transferred from the CXCC motif in the GTPase domain to the zinc binding site in target proteins in a process requiring GTP hydrolysis.</text>
</comment>
<dbReference type="SMART" id="SM00833">
    <property type="entry name" value="CobW_C"/>
    <property type="match status" value="1"/>
</dbReference>
<keyword evidence="1" id="KW-0547">Nucleotide-binding</keyword>
<dbReference type="GO" id="GO:0000166">
    <property type="term" value="F:nucleotide binding"/>
    <property type="evidence" value="ECO:0007669"/>
    <property type="project" value="UniProtKB-KW"/>
</dbReference>
<dbReference type="EMBL" id="RQXT01000021">
    <property type="protein sequence ID" value="RRH99710.1"/>
    <property type="molecule type" value="Genomic_DNA"/>
</dbReference>
<dbReference type="Gene3D" id="3.30.1220.10">
    <property type="entry name" value="CobW-like, C-terminal domain"/>
    <property type="match status" value="1"/>
</dbReference>
<evidence type="ECO:0000256" key="5">
    <source>
        <dbReference type="ARBA" id="ARBA00045658"/>
    </source>
</evidence>
<dbReference type="SUPFAM" id="SSF52540">
    <property type="entry name" value="P-loop containing nucleoside triphosphate hydrolases"/>
    <property type="match status" value="1"/>
</dbReference>
<dbReference type="InterPro" id="IPR051316">
    <property type="entry name" value="Zinc-reg_GTPase_activator"/>
</dbReference>
<organism evidence="9 10">
    <name type="scientific">Mesorhizobium tamadayense</name>
    <dbReference type="NCBI Taxonomy" id="425306"/>
    <lineage>
        <taxon>Bacteria</taxon>
        <taxon>Pseudomonadati</taxon>
        <taxon>Pseudomonadota</taxon>
        <taxon>Alphaproteobacteria</taxon>
        <taxon>Hyphomicrobiales</taxon>
        <taxon>Phyllobacteriaceae</taxon>
        <taxon>Mesorhizobium</taxon>
    </lineage>
</organism>
<evidence type="ECO:0000256" key="6">
    <source>
        <dbReference type="ARBA" id="ARBA00049117"/>
    </source>
</evidence>
<dbReference type="InterPro" id="IPR011629">
    <property type="entry name" value="CobW-like_C"/>
</dbReference>
<dbReference type="RefSeq" id="WP_125000712.1">
    <property type="nucleotide sequence ID" value="NZ_RQXT01000021.1"/>
</dbReference>
<feature type="compositionally biased region" description="Low complexity" evidence="7">
    <location>
        <begin position="361"/>
        <end position="373"/>
    </location>
</feature>
<gene>
    <name evidence="9" type="ORF">EH240_18100</name>
</gene>
<evidence type="ECO:0000256" key="1">
    <source>
        <dbReference type="ARBA" id="ARBA00022741"/>
    </source>
</evidence>
<evidence type="ECO:0000259" key="8">
    <source>
        <dbReference type="SMART" id="SM00833"/>
    </source>
</evidence>
<dbReference type="OrthoDB" id="9808822at2"/>
<evidence type="ECO:0000256" key="3">
    <source>
        <dbReference type="ARBA" id="ARBA00023186"/>
    </source>
</evidence>
<dbReference type="Gene3D" id="3.40.50.300">
    <property type="entry name" value="P-loop containing nucleotide triphosphate hydrolases"/>
    <property type="match status" value="1"/>
</dbReference>
<dbReference type="InterPro" id="IPR027417">
    <property type="entry name" value="P-loop_NTPase"/>
</dbReference>
<evidence type="ECO:0000313" key="10">
    <source>
        <dbReference type="Proteomes" id="UP000273786"/>
    </source>
</evidence>
<dbReference type="SUPFAM" id="SSF90002">
    <property type="entry name" value="Hypothetical protein YjiA, C-terminal domain"/>
    <property type="match status" value="1"/>
</dbReference>
<feature type="region of interest" description="Disordered" evidence="7">
    <location>
        <begin position="361"/>
        <end position="388"/>
    </location>
</feature>
<dbReference type="AlphaFoldDB" id="A0A3P3FMA2"/>
<feature type="domain" description="CobW C-terminal" evidence="8">
    <location>
        <begin position="261"/>
        <end position="356"/>
    </location>
</feature>
<comment type="similarity">
    <text evidence="4">Belongs to the SIMIBI class G3E GTPase family. ZNG1 subfamily.</text>
</comment>
<accession>A0A3P3FMA2</accession>
<proteinExistence type="inferred from homology"/>
<dbReference type="GO" id="GO:0016787">
    <property type="term" value="F:hydrolase activity"/>
    <property type="evidence" value="ECO:0007669"/>
    <property type="project" value="UniProtKB-KW"/>
</dbReference>
<dbReference type="PANTHER" id="PTHR13748:SF62">
    <property type="entry name" value="COBW DOMAIN-CONTAINING PROTEIN"/>
    <property type="match status" value="1"/>
</dbReference>
<comment type="catalytic activity">
    <reaction evidence="6">
        <text>GTP + H2O = GDP + phosphate + H(+)</text>
        <dbReference type="Rhea" id="RHEA:19669"/>
        <dbReference type="ChEBI" id="CHEBI:15377"/>
        <dbReference type="ChEBI" id="CHEBI:15378"/>
        <dbReference type="ChEBI" id="CHEBI:37565"/>
        <dbReference type="ChEBI" id="CHEBI:43474"/>
        <dbReference type="ChEBI" id="CHEBI:58189"/>
    </reaction>
    <physiologicalReaction direction="left-to-right" evidence="6">
        <dbReference type="Rhea" id="RHEA:19670"/>
    </physiologicalReaction>
</comment>
<sequence>MDKTPVFVLTGFLGAGKSTLLNRVLADPAFGDTAVIINEFGDVALDHDLVRVGETKIARTTTGCLCCTVGSDIRSTLHELHVLASAGEIAFGRVIVETTGLADPAPLVNQLIPGGAQALGLRDNLVARNFELTGVVTLVDIVTGELSIENHFEATKQIAFADRIVLAKTDLARDPASVRDIDSLKVRLAGLNPAALIDDGHQEGFDPAMLFQRRVYAPSSLGDDVVGWLALEEAVRGDSGHGSEPNREPTASSFARHGARIRTFALTRTDPIAREAFGKFLSLLATSAGPRLLRVKGLVQDQDEPDRPRIIHVVQHAVFPPTILNAWPSEDRRTRLVFITDGIDPEPVRQLFEAALNGKPGKAGRALGKLGAKSQKPSGRARANWHAP</sequence>
<keyword evidence="2" id="KW-0378">Hydrolase</keyword>
<evidence type="ECO:0000256" key="4">
    <source>
        <dbReference type="ARBA" id="ARBA00034320"/>
    </source>
</evidence>
<dbReference type="InterPro" id="IPR036627">
    <property type="entry name" value="CobW-likC_sf"/>
</dbReference>